<evidence type="ECO:0000256" key="3">
    <source>
        <dbReference type="ARBA" id="ARBA00022692"/>
    </source>
</evidence>
<dbReference type="EMBL" id="JAPJDZ010000004">
    <property type="protein sequence ID" value="MDP5134938.1"/>
    <property type="molecule type" value="Genomic_DNA"/>
</dbReference>
<proteinExistence type="predicted"/>
<dbReference type="InterPro" id="IPR003856">
    <property type="entry name" value="LPS_length_determ_N"/>
</dbReference>
<feature type="transmembrane region" description="Helical" evidence="6">
    <location>
        <begin position="271"/>
        <end position="294"/>
    </location>
</feature>
<comment type="subcellular location">
    <subcellularLocation>
        <location evidence="1">Cell membrane</location>
        <topology evidence="1">Multi-pass membrane protein</topology>
    </subcellularLocation>
</comment>
<protein>
    <submittedName>
        <fullName evidence="8">Wzz/FepE/Etk N-terminal domain-containing protein</fullName>
    </submittedName>
</protein>
<organism evidence="8 9">
    <name type="scientific">Rheinheimera baltica</name>
    <dbReference type="NCBI Taxonomy" id="67576"/>
    <lineage>
        <taxon>Bacteria</taxon>
        <taxon>Pseudomonadati</taxon>
        <taxon>Pseudomonadota</taxon>
        <taxon>Gammaproteobacteria</taxon>
        <taxon>Chromatiales</taxon>
        <taxon>Chromatiaceae</taxon>
        <taxon>Rheinheimera</taxon>
    </lineage>
</organism>
<dbReference type="Pfam" id="PF02706">
    <property type="entry name" value="Wzz"/>
    <property type="match status" value="1"/>
</dbReference>
<gene>
    <name evidence="8" type="ORF">ORJ04_03130</name>
</gene>
<evidence type="ECO:0000313" key="8">
    <source>
        <dbReference type="EMBL" id="MDP5134938.1"/>
    </source>
</evidence>
<evidence type="ECO:0000256" key="1">
    <source>
        <dbReference type="ARBA" id="ARBA00004651"/>
    </source>
</evidence>
<dbReference type="PANTHER" id="PTHR32309:SF13">
    <property type="entry name" value="FERRIC ENTEROBACTIN TRANSPORT PROTEIN FEPE"/>
    <property type="match status" value="1"/>
</dbReference>
<evidence type="ECO:0000256" key="2">
    <source>
        <dbReference type="ARBA" id="ARBA00022475"/>
    </source>
</evidence>
<comment type="caution">
    <text evidence="8">The sequence shown here is derived from an EMBL/GenBank/DDBJ whole genome shotgun (WGS) entry which is preliminary data.</text>
</comment>
<evidence type="ECO:0000256" key="5">
    <source>
        <dbReference type="ARBA" id="ARBA00023136"/>
    </source>
</evidence>
<keyword evidence="9" id="KW-1185">Reference proteome</keyword>
<dbReference type="RefSeq" id="WP_305973732.1">
    <property type="nucleotide sequence ID" value="NZ_JAPJDZ010000004.1"/>
</dbReference>
<feature type="domain" description="Polysaccharide chain length determinant N-terminal" evidence="7">
    <location>
        <begin position="6"/>
        <end position="103"/>
    </location>
</feature>
<evidence type="ECO:0000313" key="9">
    <source>
        <dbReference type="Proteomes" id="UP001231109"/>
    </source>
</evidence>
<dbReference type="PANTHER" id="PTHR32309">
    <property type="entry name" value="TYROSINE-PROTEIN KINASE"/>
    <property type="match status" value="1"/>
</dbReference>
<name>A0ABT9HUZ2_9GAMM</name>
<sequence>MTSQAISVSQLIHILWRAKWWMLVIPLFTASLVFFVVKGLPDVYRSEVLLAPTEANGSALQLGQLGGIAALAGIQMNNQTRNQARLAADVLVSRQFLTQFIAKYELTAPLYAAIDWDRKTNKLIYDSDIYDEVANNWSREPVQGRGAEPSLLEVYEVLLEQLTVHRNIDTGMLTVSLEHYSPTLSQYWLTLLVTELNEYMKLRDIQQAQQSLHYLQQQLTQTNIEEIRQSMFQLIEEQTKTLMLANVTEEYVYQTIDPAVVPELPSGPKRLLITLLALVLSALFTFMLILLRWFNRNHD</sequence>
<evidence type="ECO:0000256" key="6">
    <source>
        <dbReference type="SAM" id="Phobius"/>
    </source>
</evidence>
<keyword evidence="4 6" id="KW-1133">Transmembrane helix</keyword>
<dbReference type="Proteomes" id="UP001231109">
    <property type="component" value="Unassembled WGS sequence"/>
</dbReference>
<keyword evidence="3 6" id="KW-0812">Transmembrane</keyword>
<evidence type="ECO:0000256" key="4">
    <source>
        <dbReference type="ARBA" id="ARBA00022989"/>
    </source>
</evidence>
<dbReference type="InterPro" id="IPR050445">
    <property type="entry name" value="Bact_polysacc_biosynth/exp"/>
</dbReference>
<reference evidence="8 9" key="1">
    <citation type="submission" date="2022-11" db="EMBL/GenBank/DDBJ databases">
        <title>Viruses from the air-sea interface of a natural surface slick.</title>
        <authorList>
            <person name="Rahlff J."/>
            <person name="Holmfeldt K."/>
        </authorList>
    </citation>
    <scope>NUCLEOTIDE SEQUENCE [LARGE SCALE GENOMIC DNA]</scope>
    <source>
        <strain evidence="8 9">SMS4</strain>
    </source>
</reference>
<feature type="transmembrane region" description="Helical" evidence="6">
    <location>
        <begin position="20"/>
        <end position="37"/>
    </location>
</feature>
<keyword evidence="5 6" id="KW-0472">Membrane</keyword>
<keyword evidence="2" id="KW-1003">Cell membrane</keyword>
<evidence type="ECO:0000259" key="7">
    <source>
        <dbReference type="Pfam" id="PF02706"/>
    </source>
</evidence>
<accession>A0ABT9HUZ2</accession>